<evidence type="ECO:0000259" key="2">
    <source>
        <dbReference type="PROSITE" id="PS50206"/>
    </source>
</evidence>
<gene>
    <name evidence="3" type="ORF">VN21_05810</name>
</gene>
<keyword evidence="4" id="KW-1185">Reference proteome</keyword>
<feature type="domain" description="Rhodanese" evidence="2">
    <location>
        <begin position="49"/>
        <end position="147"/>
    </location>
</feature>
<dbReference type="InterPro" id="IPR001763">
    <property type="entry name" value="Rhodanese-like_dom"/>
</dbReference>
<dbReference type="Gene3D" id="3.40.250.10">
    <property type="entry name" value="Rhodanese-like domain"/>
    <property type="match status" value="1"/>
</dbReference>
<sequence>MKKILLLCSMLLVVTLSLVGCGSKDKESAEGEKKYNYYTADQLKEAIESKKDITLVDIQPKEDYDKHHIEGTIPTYAYPAEKDEEKAKIDTVLPKLEENDNPIIVVCPGGGSGAKNTINYLESKGIKSDRMFILEKGQKGWPYRELLEK</sequence>
<organism evidence="3 4">
    <name type="scientific">Paraclostridium benzoelyticum</name>
    <dbReference type="NCBI Taxonomy" id="1629550"/>
    <lineage>
        <taxon>Bacteria</taxon>
        <taxon>Bacillati</taxon>
        <taxon>Bacillota</taxon>
        <taxon>Clostridia</taxon>
        <taxon>Peptostreptococcales</taxon>
        <taxon>Peptostreptococcaceae</taxon>
        <taxon>Paraclostridium</taxon>
    </lineage>
</organism>
<protein>
    <recommendedName>
        <fullName evidence="2">Rhodanese domain-containing protein</fullName>
    </recommendedName>
</protein>
<evidence type="ECO:0000313" key="3">
    <source>
        <dbReference type="EMBL" id="KKY01974.1"/>
    </source>
</evidence>
<name>A0A0M3DKM6_9FIRM</name>
<dbReference type="EMBL" id="LBBT01000136">
    <property type="protein sequence ID" value="KKY01974.1"/>
    <property type="molecule type" value="Genomic_DNA"/>
</dbReference>
<dbReference type="Proteomes" id="UP000034407">
    <property type="component" value="Unassembled WGS sequence"/>
</dbReference>
<dbReference type="Pfam" id="PF00581">
    <property type="entry name" value="Rhodanese"/>
    <property type="match status" value="1"/>
</dbReference>
<comment type="caution">
    <text evidence="3">The sequence shown here is derived from an EMBL/GenBank/DDBJ whole genome shotgun (WGS) entry which is preliminary data.</text>
</comment>
<keyword evidence="1" id="KW-0732">Signal</keyword>
<dbReference type="PATRIC" id="fig|1629550.3.peg.616"/>
<proteinExistence type="predicted"/>
<dbReference type="InterPro" id="IPR036873">
    <property type="entry name" value="Rhodanese-like_dom_sf"/>
</dbReference>
<dbReference type="PROSITE" id="PS51257">
    <property type="entry name" value="PROKAR_LIPOPROTEIN"/>
    <property type="match status" value="1"/>
</dbReference>
<dbReference type="OrthoDB" id="9800872at2"/>
<dbReference type="SMART" id="SM00450">
    <property type="entry name" value="RHOD"/>
    <property type="match status" value="1"/>
</dbReference>
<accession>A0A0M3DKM6</accession>
<feature type="chain" id="PRO_5039713293" description="Rhodanese domain-containing protein" evidence="1">
    <location>
        <begin position="21"/>
        <end position="149"/>
    </location>
</feature>
<feature type="signal peptide" evidence="1">
    <location>
        <begin position="1"/>
        <end position="20"/>
    </location>
</feature>
<dbReference type="RefSeq" id="WP_046822453.1">
    <property type="nucleotide sequence ID" value="NZ_LBBT01000136.1"/>
</dbReference>
<evidence type="ECO:0000313" key="4">
    <source>
        <dbReference type="Proteomes" id="UP000034407"/>
    </source>
</evidence>
<reference evidence="3 4" key="1">
    <citation type="submission" date="2015-04" db="EMBL/GenBank/DDBJ databases">
        <title>Microcin producing Clostridium sp. JC272T.</title>
        <authorList>
            <person name="Jyothsna T."/>
            <person name="Sasikala C."/>
            <person name="Ramana C."/>
        </authorList>
    </citation>
    <scope>NUCLEOTIDE SEQUENCE [LARGE SCALE GENOMIC DNA]</scope>
    <source>
        <strain evidence="3 4">JC272</strain>
    </source>
</reference>
<dbReference type="AlphaFoldDB" id="A0A0M3DKM6"/>
<evidence type="ECO:0000256" key="1">
    <source>
        <dbReference type="SAM" id="SignalP"/>
    </source>
</evidence>
<dbReference type="CDD" id="cd00158">
    <property type="entry name" value="RHOD"/>
    <property type="match status" value="1"/>
</dbReference>
<dbReference type="PROSITE" id="PS50206">
    <property type="entry name" value="RHODANESE_3"/>
    <property type="match status" value="1"/>
</dbReference>
<dbReference type="SUPFAM" id="SSF52821">
    <property type="entry name" value="Rhodanese/Cell cycle control phosphatase"/>
    <property type="match status" value="1"/>
</dbReference>